<dbReference type="Pfam" id="PF08241">
    <property type="entry name" value="Methyltransf_11"/>
    <property type="match status" value="1"/>
</dbReference>
<dbReference type="InterPro" id="IPR013216">
    <property type="entry name" value="Methyltransf_11"/>
</dbReference>
<reference evidence="4 5" key="1">
    <citation type="journal article" date="2008" name="Nature">
        <title>The Phaeodactylum genome reveals the evolutionary history of diatom genomes.</title>
        <authorList>
            <person name="Bowler C."/>
            <person name="Allen A.E."/>
            <person name="Badger J.H."/>
            <person name="Grimwood J."/>
            <person name="Jabbari K."/>
            <person name="Kuo A."/>
            <person name="Maheswari U."/>
            <person name="Martens C."/>
            <person name="Maumus F."/>
            <person name="Otillar R.P."/>
            <person name="Rayko E."/>
            <person name="Salamov A."/>
            <person name="Vandepoele K."/>
            <person name="Beszteri B."/>
            <person name="Gruber A."/>
            <person name="Heijde M."/>
            <person name="Katinka M."/>
            <person name="Mock T."/>
            <person name="Valentin K."/>
            <person name="Verret F."/>
            <person name="Berges J.A."/>
            <person name="Brownlee C."/>
            <person name="Cadoret J.P."/>
            <person name="Chiovitti A."/>
            <person name="Choi C.J."/>
            <person name="Coesel S."/>
            <person name="De Martino A."/>
            <person name="Detter J.C."/>
            <person name="Durkin C."/>
            <person name="Falciatore A."/>
            <person name="Fournet J."/>
            <person name="Haruta M."/>
            <person name="Huysman M.J."/>
            <person name="Jenkins B.D."/>
            <person name="Jiroutova K."/>
            <person name="Jorgensen R.E."/>
            <person name="Joubert Y."/>
            <person name="Kaplan A."/>
            <person name="Kroger N."/>
            <person name="Kroth P.G."/>
            <person name="La Roche J."/>
            <person name="Lindquist E."/>
            <person name="Lommer M."/>
            <person name="Martin-Jezequel V."/>
            <person name="Lopez P.J."/>
            <person name="Lucas S."/>
            <person name="Mangogna M."/>
            <person name="McGinnis K."/>
            <person name="Medlin L.K."/>
            <person name="Montsant A."/>
            <person name="Oudot-Le Secq M.P."/>
            <person name="Napoli C."/>
            <person name="Obornik M."/>
            <person name="Parker M.S."/>
            <person name="Petit J.L."/>
            <person name="Porcel B.M."/>
            <person name="Poulsen N."/>
            <person name="Robison M."/>
            <person name="Rychlewski L."/>
            <person name="Rynearson T.A."/>
            <person name="Schmutz J."/>
            <person name="Shapiro H."/>
            <person name="Siaut M."/>
            <person name="Stanley M."/>
            <person name="Sussman M.R."/>
            <person name="Taylor A.R."/>
            <person name="Vardi A."/>
            <person name="von Dassow P."/>
            <person name="Vyverman W."/>
            <person name="Willis A."/>
            <person name="Wyrwicz L.S."/>
            <person name="Rokhsar D.S."/>
            <person name="Weissenbach J."/>
            <person name="Armbrust E.V."/>
            <person name="Green B.R."/>
            <person name="Van de Peer Y."/>
            <person name="Grigoriev I.V."/>
        </authorList>
    </citation>
    <scope>NUCLEOTIDE SEQUENCE [LARGE SCALE GENOMIC DNA]</scope>
    <source>
        <strain evidence="4 5">CCAP 1055/1</strain>
    </source>
</reference>
<evidence type="ECO:0000259" key="3">
    <source>
        <dbReference type="Pfam" id="PF08241"/>
    </source>
</evidence>
<proteinExistence type="predicted"/>
<feature type="compositionally biased region" description="Polar residues" evidence="1">
    <location>
        <begin position="85"/>
        <end position="102"/>
    </location>
</feature>
<accession>B7GDE5</accession>
<dbReference type="EMBL" id="CM000630">
    <property type="protein sequence ID" value="EEC43330.1"/>
    <property type="molecule type" value="Genomic_DNA"/>
</dbReference>
<dbReference type="GO" id="GO:0008757">
    <property type="term" value="F:S-adenosylmethionine-dependent methyltransferase activity"/>
    <property type="evidence" value="ECO:0007669"/>
    <property type="project" value="InterPro"/>
</dbReference>
<evidence type="ECO:0000256" key="1">
    <source>
        <dbReference type="SAM" id="MobiDB-lite"/>
    </source>
</evidence>
<organism evidence="4 5">
    <name type="scientific">Phaeodactylum tricornutum (strain CCAP 1055/1)</name>
    <dbReference type="NCBI Taxonomy" id="556484"/>
    <lineage>
        <taxon>Eukaryota</taxon>
        <taxon>Sar</taxon>
        <taxon>Stramenopiles</taxon>
        <taxon>Ochrophyta</taxon>
        <taxon>Bacillariophyta</taxon>
        <taxon>Bacillariophyceae</taxon>
        <taxon>Bacillariophycidae</taxon>
        <taxon>Naviculales</taxon>
        <taxon>Phaeodactylaceae</taxon>
        <taxon>Phaeodactylum</taxon>
    </lineage>
</organism>
<gene>
    <name evidence="4" type="ORF">PHATRDRAFT_50235</name>
</gene>
<feature type="chain" id="PRO_5002856117" description="Methyltransferase type 11 domain-containing protein" evidence="2">
    <location>
        <begin position="20"/>
        <end position="292"/>
    </location>
</feature>
<dbReference type="OrthoDB" id="40925at2759"/>
<feature type="domain" description="Methyltransferase type 11" evidence="3">
    <location>
        <begin position="142"/>
        <end position="228"/>
    </location>
</feature>
<keyword evidence="2" id="KW-0732">Signal</keyword>
<dbReference type="AlphaFoldDB" id="B7GDE5"/>
<dbReference type="eggNOG" id="KOG4300">
    <property type="taxonomic scope" value="Eukaryota"/>
</dbReference>
<sequence length="292" mass="32788">MKLLPSLVFPLCCLDLVNGFSASKPPPVEPTTTRSDFLWKLPLGAIFTYGYGRVTYNALSLQHLKYPEAHEARVSATIFRAIHEASQSQSSRPNRNPTTSGDQKNKSFRILEVGIGKDLRLLQRGLYDRAFEAISSPLHRIHITGVDLQLPKPDIVKKVQKRLNVGREEKLLQRFELDLLKGSIASTLPFESGHFDAIVCCLTLCSVDNPGLAISEMKRLLRRGGTLAYVEHVAVNPDEPYRFLELQQTTLDPLQQRLAENCHLHRYTEDALLTGFGIRTATLETEALVLEQ</sequence>
<dbReference type="GeneID" id="7199013"/>
<dbReference type="HOGENOM" id="CLU_886994_0_0_1"/>
<dbReference type="CDD" id="cd02440">
    <property type="entry name" value="AdoMet_MTases"/>
    <property type="match status" value="1"/>
</dbReference>
<evidence type="ECO:0000313" key="4">
    <source>
        <dbReference type="EMBL" id="EEC43330.1"/>
    </source>
</evidence>
<dbReference type="InterPro" id="IPR029063">
    <property type="entry name" value="SAM-dependent_MTases_sf"/>
</dbReference>
<name>B7GDE5_PHATC</name>
<evidence type="ECO:0000256" key="2">
    <source>
        <dbReference type="SAM" id="SignalP"/>
    </source>
</evidence>
<keyword evidence="5" id="KW-1185">Reference proteome</keyword>
<dbReference type="Proteomes" id="UP000000759">
    <property type="component" value="Chromosome 28"/>
</dbReference>
<protein>
    <recommendedName>
        <fullName evidence="3">Methyltransferase type 11 domain-containing protein</fullName>
    </recommendedName>
</protein>
<evidence type="ECO:0000313" key="5">
    <source>
        <dbReference type="Proteomes" id="UP000000759"/>
    </source>
</evidence>
<reference evidence="5" key="2">
    <citation type="submission" date="2008-08" db="EMBL/GenBank/DDBJ databases">
        <authorList>
            <consortium name="Diatom Consortium"/>
            <person name="Grigoriev I."/>
            <person name="Grimwood J."/>
            <person name="Kuo A."/>
            <person name="Otillar R.P."/>
            <person name="Salamov A."/>
            <person name="Detter J.C."/>
            <person name="Lindquist E."/>
            <person name="Shapiro H."/>
            <person name="Lucas S."/>
            <person name="Glavina del Rio T."/>
            <person name="Pitluck S."/>
            <person name="Rokhsar D."/>
            <person name="Bowler C."/>
        </authorList>
    </citation>
    <scope>GENOME REANNOTATION</scope>
    <source>
        <strain evidence="5">CCAP 1055/1</strain>
    </source>
</reference>
<feature type="region of interest" description="Disordered" evidence="1">
    <location>
        <begin position="84"/>
        <end position="104"/>
    </location>
</feature>
<dbReference type="KEGG" id="pti:PHATRDRAFT_50235"/>
<dbReference type="PANTHER" id="PTHR45036">
    <property type="entry name" value="METHYLTRANSFERASE LIKE 7B"/>
    <property type="match status" value="1"/>
</dbReference>
<feature type="signal peptide" evidence="2">
    <location>
        <begin position="1"/>
        <end position="19"/>
    </location>
</feature>
<dbReference type="Gene3D" id="3.40.50.150">
    <property type="entry name" value="Vaccinia Virus protein VP39"/>
    <property type="match status" value="1"/>
</dbReference>
<dbReference type="InParanoid" id="B7GDE5"/>
<dbReference type="RefSeq" id="XP_002185198.1">
    <property type="nucleotide sequence ID" value="XM_002185162.1"/>
</dbReference>
<dbReference type="SUPFAM" id="SSF53335">
    <property type="entry name" value="S-adenosyl-L-methionine-dependent methyltransferases"/>
    <property type="match status" value="1"/>
</dbReference>
<dbReference type="PaxDb" id="2850-Phatr50235"/>
<feature type="non-terminal residue" evidence="4">
    <location>
        <position position="292"/>
    </location>
</feature>
<dbReference type="PANTHER" id="PTHR45036:SF1">
    <property type="entry name" value="METHYLTRANSFERASE LIKE 7A"/>
    <property type="match status" value="1"/>
</dbReference>
<dbReference type="InterPro" id="IPR052356">
    <property type="entry name" value="Thiol_S-MT"/>
</dbReference>